<keyword evidence="5 10" id="KW-0963">Cytoplasm</keyword>
<keyword evidence="14" id="KW-1185">Reference proteome</keyword>
<proteinExistence type="inferred from homology"/>
<evidence type="ECO:0000256" key="9">
    <source>
        <dbReference type="ARBA" id="ARBA00023277"/>
    </source>
</evidence>
<dbReference type="GO" id="GO:0006012">
    <property type="term" value="P:galactose metabolic process"/>
    <property type="evidence" value="ECO:0007669"/>
    <property type="project" value="UniProtKB-UniRule"/>
</dbReference>
<dbReference type="EC" id="2.7.7.12" evidence="10"/>
<gene>
    <name evidence="10 13" type="primary">galT</name>
    <name evidence="13" type="ORF">H9Q80_10550</name>
</gene>
<protein>
    <recommendedName>
        <fullName evidence="10">Galactose-1-phosphate uridylyltransferase</fullName>
        <shortName evidence="10">Gal-1-P uridylyltransferase</shortName>
        <ecNumber evidence="10">2.7.7.12</ecNumber>
    </recommendedName>
    <alternativeName>
        <fullName evidence="10">UDP-glucose--hexose-1-phosphate uridylyltransferase</fullName>
    </alternativeName>
</protein>
<evidence type="ECO:0000259" key="12">
    <source>
        <dbReference type="Pfam" id="PF02744"/>
    </source>
</evidence>
<dbReference type="KEGG" id="ehn:H9Q80_10550"/>
<dbReference type="RefSeq" id="WP_117454438.1">
    <property type="nucleotide sequence ID" value="NZ_CP060636.1"/>
</dbReference>
<dbReference type="PROSITE" id="PS01163">
    <property type="entry name" value="GAL_P_UDP_TRANSF_II"/>
    <property type="match status" value="1"/>
</dbReference>
<sequence>MNKAIKRLVNFGLAHQLLKEEDVIYVTNQLLDILQLHDYEDVDVESEQLTTPQPILDDMLAYAIEKGIIEDTIVSKDLFDTRIMNALMPRPSEVIAKFRTLYKESPKKATDYYYDLSRASNYMRTDRIAKDLHWVTETKYGPIDITINLSKPEKDPKDIAKAKLLPPSKYPKCLLCKENEGYAGTLSHPARNNHRIIPVMLNGKRYFLQYSPYSYYNEHCIVFNEDHIPMVINENTFRCLLDFVRQFPHYFIGSNADLPIVGGSILTHDHFQGGNYTFAMERASMLEEIKSEKYPGVSYGRVMWPLSVLRLRSREIEPLIHCATDVLSNWKNYSDECVGILSHSEDTPHNTITPIARKKGEFYELDLTLRNNRTTEEYPMGIFHPHANLHHIKKENIGLIEVMGLAVLPARLKGELAQIEECLQNQKALPEALQIHQDWYNHLSATYQDTPKEELHTIIQNEVGHIFEQVLEDAGVFKQDEQGQQAFERFMHTIEEA</sequence>
<accession>A0A7G9GIV1</accession>
<evidence type="ECO:0000313" key="13">
    <source>
        <dbReference type="EMBL" id="QNM10733.1"/>
    </source>
</evidence>
<feature type="domain" description="Galactose-1-phosphate uridyl transferase C-terminal" evidence="12">
    <location>
        <begin position="244"/>
        <end position="439"/>
    </location>
</feature>
<evidence type="ECO:0000256" key="6">
    <source>
        <dbReference type="ARBA" id="ARBA00022679"/>
    </source>
</evidence>
<dbReference type="InterPro" id="IPR005850">
    <property type="entry name" value="GalP_Utransf_C"/>
</dbReference>
<dbReference type="InterPro" id="IPR005849">
    <property type="entry name" value="GalP_Utransf_N"/>
</dbReference>
<reference evidence="13 14" key="1">
    <citation type="submission" date="2020-08" db="EMBL/GenBank/DDBJ databases">
        <authorList>
            <person name="Liu C."/>
            <person name="Sun Q."/>
        </authorList>
    </citation>
    <scope>NUCLEOTIDE SEQUENCE [LARGE SCALE GENOMIC DNA]</scope>
    <source>
        <strain evidence="13 14">NSJ-61</strain>
    </source>
</reference>
<feature type="domain" description="Galactose-1-phosphate uridyl transferase N-terminal" evidence="11">
    <location>
        <begin position="19"/>
        <end position="229"/>
    </location>
</feature>
<dbReference type="EMBL" id="CP060636">
    <property type="protein sequence ID" value="QNM10733.1"/>
    <property type="molecule type" value="Genomic_DNA"/>
</dbReference>
<keyword evidence="6 10" id="KW-0808">Transferase</keyword>
<evidence type="ECO:0000256" key="4">
    <source>
        <dbReference type="ARBA" id="ARBA00008706"/>
    </source>
</evidence>
<dbReference type="GO" id="GO:0008108">
    <property type="term" value="F:UDP-glucose:hexose-1-phosphate uridylyltransferase activity"/>
    <property type="evidence" value="ECO:0007669"/>
    <property type="project" value="UniProtKB-UniRule"/>
</dbReference>
<dbReference type="NCBIfam" id="TIGR01239">
    <property type="entry name" value="galT_2"/>
    <property type="match status" value="1"/>
</dbReference>
<dbReference type="Pfam" id="PF01087">
    <property type="entry name" value="GalP_UDP_transf"/>
    <property type="match status" value="1"/>
</dbReference>
<comment type="pathway">
    <text evidence="3 10">Carbohydrate metabolism; galactose metabolism.</text>
</comment>
<dbReference type="UniPathway" id="UPA00214"/>
<evidence type="ECO:0000256" key="7">
    <source>
        <dbReference type="ARBA" id="ARBA00022695"/>
    </source>
</evidence>
<dbReference type="Proteomes" id="UP000515856">
    <property type="component" value="Chromosome"/>
</dbReference>
<dbReference type="PANTHER" id="PTHR39191">
    <property type="entry name" value="GALACTOSE-1-PHOSPHATE URIDYLYLTRANSFERASE"/>
    <property type="match status" value="1"/>
</dbReference>
<comment type="subcellular location">
    <subcellularLocation>
        <location evidence="2 10">Cytoplasm</location>
    </subcellularLocation>
</comment>
<dbReference type="InterPro" id="IPR023425">
    <property type="entry name" value="GalP_uridyl_Trfase_II_CS"/>
</dbReference>
<dbReference type="InterPro" id="IPR000766">
    <property type="entry name" value="GalP_uridyl_Trfase_II"/>
</dbReference>
<evidence type="ECO:0000256" key="5">
    <source>
        <dbReference type="ARBA" id="ARBA00022490"/>
    </source>
</evidence>
<dbReference type="GO" id="GO:0005737">
    <property type="term" value="C:cytoplasm"/>
    <property type="evidence" value="ECO:0007669"/>
    <property type="project" value="UniProtKB-SubCell"/>
</dbReference>
<comment type="similarity">
    <text evidence="4 10">Belongs to the galactose-1-phosphate uridylyltransferase type 2 family.</text>
</comment>
<comment type="catalytic activity">
    <reaction evidence="1 10">
        <text>alpha-D-galactose 1-phosphate + UDP-alpha-D-glucose = alpha-D-glucose 1-phosphate + UDP-alpha-D-galactose</text>
        <dbReference type="Rhea" id="RHEA:13989"/>
        <dbReference type="ChEBI" id="CHEBI:58336"/>
        <dbReference type="ChEBI" id="CHEBI:58601"/>
        <dbReference type="ChEBI" id="CHEBI:58885"/>
        <dbReference type="ChEBI" id="CHEBI:66914"/>
        <dbReference type="EC" id="2.7.7.12"/>
    </reaction>
</comment>
<keyword evidence="7 10" id="KW-0548">Nucleotidyltransferase</keyword>
<evidence type="ECO:0000256" key="3">
    <source>
        <dbReference type="ARBA" id="ARBA00004947"/>
    </source>
</evidence>
<name>A0A7G9GIV1_9FIRM</name>
<organism evidence="13 14">
    <name type="scientific">[Eubacterium] hominis</name>
    <dbReference type="NCBI Taxonomy" id="2764325"/>
    <lineage>
        <taxon>Bacteria</taxon>
        <taxon>Bacillati</taxon>
        <taxon>Bacillota</taxon>
        <taxon>Erysipelotrichia</taxon>
        <taxon>Erysipelotrichales</taxon>
        <taxon>Erysipelotrichaceae</taxon>
        <taxon>Amedibacillus</taxon>
    </lineage>
</organism>
<dbReference type="PIRSF" id="PIRSF006005">
    <property type="entry name" value="GalT_BS"/>
    <property type="match status" value="1"/>
</dbReference>
<dbReference type="NCBIfam" id="NF003629">
    <property type="entry name" value="PRK05270.1-2"/>
    <property type="match status" value="1"/>
</dbReference>
<dbReference type="HAMAP" id="MF_00571">
    <property type="entry name" value="GalP_UDP_trans"/>
    <property type="match status" value="1"/>
</dbReference>
<dbReference type="PANTHER" id="PTHR39191:SF1">
    <property type="entry name" value="DUF4922 DOMAIN-CONTAINING PROTEIN"/>
    <property type="match status" value="1"/>
</dbReference>
<dbReference type="Pfam" id="PF02744">
    <property type="entry name" value="GalP_UDP_tr_C"/>
    <property type="match status" value="1"/>
</dbReference>
<evidence type="ECO:0000313" key="14">
    <source>
        <dbReference type="Proteomes" id="UP000515856"/>
    </source>
</evidence>
<dbReference type="AlphaFoldDB" id="A0A7G9GIV1"/>
<evidence type="ECO:0000259" key="11">
    <source>
        <dbReference type="Pfam" id="PF01087"/>
    </source>
</evidence>
<keyword evidence="9 10" id="KW-0119">Carbohydrate metabolism</keyword>
<evidence type="ECO:0000256" key="10">
    <source>
        <dbReference type="HAMAP-Rule" id="MF_00571"/>
    </source>
</evidence>
<evidence type="ECO:0000256" key="2">
    <source>
        <dbReference type="ARBA" id="ARBA00004496"/>
    </source>
</evidence>
<evidence type="ECO:0000256" key="8">
    <source>
        <dbReference type="ARBA" id="ARBA00023144"/>
    </source>
</evidence>
<keyword evidence="8 10" id="KW-0299">Galactose metabolism</keyword>
<evidence type="ECO:0000256" key="1">
    <source>
        <dbReference type="ARBA" id="ARBA00001107"/>
    </source>
</evidence>